<evidence type="ECO:0000313" key="1">
    <source>
        <dbReference type="EMBL" id="GFY62091.1"/>
    </source>
</evidence>
<protein>
    <submittedName>
        <fullName evidence="1">Uncharacterized protein</fullName>
    </submittedName>
</protein>
<dbReference type="EMBL" id="BMAV01014060">
    <property type="protein sequence ID" value="GFY62091.1"/>
    <property type="molecule type" value="Genomic_DNA"/>
</dbReference>
<sequence>MICEVQKKEEKILGTKNATFEENRLNDEHLKRIYESALLNSPETVFAGKGLKFYKANGINLIKTDFVRIGCVVNVF</sequence>
<comment type="caution">
    <text evidence="1">The sequence shown here is derived from an EMBL/GenBank/DDBJ whole genome shotgun (WGS) entry which is preliminary data.</text>
</comment>
<organism evidence="1 2">
    <name type="scientific">Trichonephila inaurata madagascariensis</name>
    <dbReference type="NCBI Taxonomy" id="2747483"/>
    <lineage>
        <taxon>Eukaryota</taxon>
        <taxon>Metazoa</taxon>
        <taxon>Ecdysozoa</taxon>
        <taxon>Arthropoda</taxon>
        <taxon>Chelicerata</taxon>
        <taxon>Arachnida</taxon>
        <taxon>Araneae</taxon>
        <taxon>Araneomorphae</taxon>
        <taxon>Entelegynae</taxon>
        <taxon>Araneoidea</taxon>
        <taxon>Nephilidae</taxon>
        <taxon>Trichonephila</taxon>
        <taxon>Trichonephila inaurata</taxon>
    </lineage>
</organism>
<proteinExistence type="predicted"/>
<keyword evidence="2" id="KW-1185">Reference proteome</keyword>
<gene>
    <name evidence="1" type="ORF">TNIN_441591</name>
</gene>
<dbReference type="Proteomes" id="UP000886998">
    <property type="component" value="Unassembled WGS sequence"/>
</dbReference>
<reference evidence="1" key="1">
    <citation type="submission" date="2020-08" db="EMBL/GenBank/DDBJ databases">
        <title>Multicomponent nature underlies the extraordinary mechanical properties of spider dragline silk.</title>
        <authorList>
            <person name="Kono N."/>
            <person name="Nakamura H."/>
            <person name="Mori M."/>
            <person name="Yoshida Y."/>
            <person name="Ohtoshi R."/>
            <person name="Malay A.D."/>
            <person name="Moran D.A.P."/>
            <person name="Tomita M."/>
            <person name="Numata K."/>
            <person name="Arakawa K."/>
        </authorList>
    </citation>
    <scope>NUCLEOTIDE SEQUENCE</scope>
</reference>
<evidence type="ECO:0000313" key="2">
    <source>
        <dbReference type="Proteomes" id="UP000886998"/>
    </source>
</evidence>
<accession>A0A8X7CCX0</accession>
<name>A0A8X7CCX0_9ARAC</name>
<dbReference type="AlphaFoldDB" id="A0A8X7CCX0"/>